<keyword evidence="5" id="KW-1185">Reference proteome</keyword>
<dbReference type="Pfam" id="PF00229">
    <property type="entry name" value="TNF"/>
    <property type="match status" value="1"/>
</dbReference>
<dbReference type="OrthoDB" id="9899228at2759"/>
<feature type="domain" description="THD" evidence="3">
    <location>
        <begin position="80"/>
        <end position="222"/>
    </location>
</feature>
<dbReference type="Gene3D" id="2.60.120.40">
    <property type="match status" value="1"/>
</dbReference>
<dbReference type="EMBL" id="SRMA01026244">
    <property type="protein sequence ID" value="TRY86112.1"/>
    <property type="molecule type" value="Genomic_DNA"/>
</dbReference>
<dbReference type="InterPro" id="IPR006052">
    <property type="entry name" value="TNF_dom"/>
</dbReference>
<evidence type="ECO:0000313" key="4">
    <source>
        <dbReference type="EMBL" id="TRY86112.1"/>
    </source>
</evidence>
<organism evidence="4 5">
    <name type="scientific">Danionella cerebrum</name>
    <dbReference type="NCBI Taxonomy" id="2873325"/>
    <lineage>
        <taxon>Eukaryota</taxon>
        <taxon>Metazoa</taxon>
        <taxon>Chordata</taxon>
        <taxon>Craniata</taxon>
        <taxon>Vertebrata</taxon>
        <taxon>Euteleostomi</taxon>
        <taxon>Actinopterygii</taxon>
        <taxon>Neopterygii</taxon>
        <taxon>Teleostei</taxon>
        <taxon>Ostariophysi</taxon>
        <taxon>Cypriniformes</taxon>
        <taxon>Danionidae</taxon>
        <taxon>Danioninae</taxon>
        <taxon>Danionella</taxon>
    </lineage>
</organism>
<dbReference type="Proteomes" id="UP000316079">
    <property type="component" value="Unassembled WGS sequence"/>
</dbReference>
<feature type="transmembrane region" description="Helical" evidence="2">
    <location>
        <begin position="20"/>
        <end position="44"/>
    </location>
</feature>
<keyword evidence="2" id="KW-0472">Membrane</keyword>
<reference evidence="4 5" key="1">
    <citation type="journal article" date="2019" name="Sci. Data">
        <title>Hybrid genome assembly and annotation of Danionella translucida.</title>
        <authorList>
            <person name="Kadobianskyi M."/>
            <person name="Schulze L."/>
            <person name="Schuelke M."/>
            <person name="Judkewitz B."/>
        </authorList>
    </citation>
    <scope>NUCLEOTIDE SEQUENCE [LARGE SCALE GENOMIC DNA]</scope>
    <source>
        <strain evidence="4 5">Bolton</strain>
    </source>
</reference>
<dbReference type="GO" id="GO:0006955">
    <property type="term" value="P:immune response"/>
    <property type="evidence" value="ECO:0007669"/>
    <property type="project" value="InterPro"/>
</dbReference>
<dbReference type="SUPFAM" id="SSF49842">
    <property type="entry name" value="TNF-like"/>
    <property type="match status" value="1"/>
</dbReference>
<keyword evidence="2" id="KW-0812">Transmembrane</keyword>
<name>A0A553Q854_9TELE</name>
<comment type="similarity">
    <text evidence="1">Belongs to the tumor necrosis factor family.</text>
</comment>
<accession>A0A553Q854</accession>
<proteinExistence type="inferred from homology"/>
<comment type="caution">
    <text evidence="4">The sequence shown here is derived from an EMBL/GenBank/DDBJ whole genome shotgun (WGS) entry which is preliminary data.</text>
</comment>
<protein>
    <recommendedName>
        <fullName evidence="3">THD domain-containing protein</fullName>
    </recommendedName>
</protein>
<dbReference type="InterPro" id="IPR008983">
    <property type="entry name" value="Tumour_necrosis_fac-like_dom"/>
</dbReference>
<dbReference type="SMART" id="SM00207">
    <property type="entry name" value="TNF"/>
    <property type="match status" value="1"/>
</dbReference>
<keyword evidence="2" id="KW-1133">Transmembrane helix</keyword>
<evidence type="ECO:0000256" key="2">
    <source>
        <dbReference type="SAM" id="Phobius"/>
    </source>
</evidence>
<evidence type="ECO:0000256" key="1">
    <source>
        <dbReference type="ARBA" id="ARBA00008670"/>
    </source>
</evidence>
<sequence>MLGDVESQRSSGGRSRRLDAFLLGSVITLFLMLGLEFAGALLAAKHFEDKINARKSEKTPESASFGKLTDSASPAFRMHTFAHLEATKDELKSGVMKWEPIKYGEGQSVGSLYIFNHKQGSLRVKEAGSYFIYIQLSVRCLYRCSSGEFSVSLYSDNIEKLTCALSLPAQPENGTAPFSHTCWQVVTFPEKGSKLLVKAEVKGDPEHWRLQMQSSGFGMFQVDGLQSFDRT</sequence>
<dbReference type="AlphaFoldDB" id="A0A553Q854"/>
<evidence type="ECO:0000313" key="5">
    <source>
        <dbReference type="Proteomes" id="UP000316079"/>
    </source>
</evidence>
<gene>
    <name evidence="4" type="ORF">DNTS_030194</name>
</gene>
<dbReference type="GO" id="GO:0005164">
    <property type="term" value="F:tumor necrosis factor receptor binding"/>
    <property type="evidence" value="ECO:0007669"/>
    <property type="project" value="InterPro"/>
</dbReference>
<evidence type="ECO:0000259" key="3">
    <source>
        <dbReference type="SMART" id="SM00207"/>
    </source>
</evidence>
<dbReference type="GO" id="GO:0016020">
    <property type="term" value="C:membrane"/>
    <property type="evidence" value="ECO:0007669"/>
    <property type="project" value="InterPro"/>
</dbReference>